<organism evidence="1 2">
    <name type="scientific">Prymnesium parvum</name>
    <name type="common">Toxic golden alga</name>
    <dbReference type="NCBI Taxonomy" id="97485"/>
    <lineage>
        <taxon>Eukaryota</taxon>
        <taxon>Haptista</taxon>
        <taxon>Haptophyta</taxon>
        <taxon>Prymnesiophyceae</taxon>
        <taxon>Prymnesiales</taxon>
        <taxon>Prymnesiaceae</taxon>
        <taxon>Prymnesium</taxon>
    </lineage>
</organism>
<protein>
    <recommendedName>
        <fullName evidence="3">Hexosyltransferase</fullName>
    </recommendedName>
</protein>
<name>A0AB34JJR9_PRYPA</name>
<dbReference type="AlphaFoldDB" id="A0AB34JJR9"/>
<reference evidence="1 2" key="1">
    <citation type="journal article" date="2024" name="Science">
        <title>Giant polyketide synthase enzymes in the biosynthesis of giant marine polyether toxins.</title>
        <authorList>
            <person name="Fallon T.R."/>
            <person name="Shende V.V."/>
            <person name="Wierzbicki I.H."/>
            <person name="Pendleton A.L."/>
            <person name="Watervoot N.F."/>
            <person name="Auber R.P."/>
            <person name="Gonzalez D.J."/>
            <person name="Wisecaver J.H."/>
            <person name="Moore B.S."/>
        </authorList>
    </citation>
    <scope>NUCLEOTIDE SEQUENCE [LARGE SCALE GENOMIC DNA]</scope>
    <source>
        <strain evidence="1 2">12B1</strain>
    </source>
</reference>
<dbReference type="EMBL" id="JBGBPQ010000007">
    <property type="protein sequence ID" value="KAL1521868.1"/>
    <property type="molecule type" value="Genomic_DNA"/>
</dbReference>
<evidence type="ECO:0008006" key="3">
    <source>
        <dbReference type="Google" id="ProtNLM"/>
    </source>
</evidence>
<proteinExistence type="predicted"/>
<evidence type="ECO:0000313" key="2">
    <source>
        <dbReference type="Proteomes" id="UP001515480"/>
    </source>
</evidence>
<gene>
    <name evidence="1" type="ORF">AB1Y20_021519</name>
</gene>
<keyword evidence="2" id="KW-1185">Reference proteome</keyword>
<dbReference type="Proteomes" id="UP001515480">
    <property type="component" value="Unassembled WGS sequence"/>
</dbReference>
<accession>A0AB34JJR9</accession>
<comment type="caution">
    <text evidence="1">The sequence shown here is derived from an EMBL/GenBank/DDBJ whole genome shotgun (WGS) entry which is preliminary data.</text>
</comment>
<evidence type="ECO:0000313" key="1">
    <source>
        <dbReference type="EMBL" id="KAL1521868.1"/>
    </source>
</evidence>
<sequence length="356" mass="40444">MKEELHPTSLEYLRRSTPCGSLRIQKLRAACLARLTATTAARDRRSSNLSAHLSADLTNGGACERGSRPEHGRLAVCLFGALARFDDARGAHHANLWLTRAVVRPSLHDRVIRANGGWRADVFVHSWQSALAPFIERTFRPLRSEYGVREDGRTGMFLSIERVLLLRQQAEEERSLYDWVLLTRLDVVWMRRLPLHALNSSLFYVANWCVTTGSPRTAARAPSASCRSLETFAPDTHQVDGVPDYYFLANPQMVDRVFMGMTGDLLRGALRPTPRSCCNHAILAGRLKQLGLWDRIGRALYHHMDLENLRVPKFDMDRVFCHLELSKWADFDPEAIPRLGCPDQTALSNRENHEHR</sequence>